<protein>
    <submittedName>
        <fullName evidence="7">Zn-dependent protease</fullName>
    </submittedName>
</protein>
<dbReference type="Proteomes" id="UP000286848">
    <property type="component" value="Unassembled WGS sequence"/>
</dbReference>
<dbReference type="InterPro" id="IPR024079">
    <property type="entry name" value="MetalloPept_cat_dom_sf"/>
</dbReference>
<evidence type="ECO:0000313" key="7">
    <source>
        <dbReference type="EMBL" id="GBG93616.1"/>
    </source>
</evidence>
<dbReference type="RefSeq" id="WP_124974301.1">
    <property type="nucleotide sequence ID" value="NZ_BFFP01000001.1"/>
</dbReference>
<dbReference type="GO" id="GO:0031012">
    <property type="term" value="C:extracellular matrix"/>
    <property type="evidence" value="ECO:0007669"/>
    <property type="project" value="InterPro"/>
</dbReference>
<keyword evidence="5" id="KW-0482">Metalloprotease</keyword>
<comment type="caution">
    <text evidence="7">The sequence shown here is derived from an EMBL/GenBank/DDBJ whole genome shotgun (WGS) entry which is preliminary data.</text>
</comment>
<organism evidence="7 8">
    <name type="scientific">Ligilactobacillus salitolerans</name>
    <dbReference type="NCBI Taxonomy" id="1808352"/>
    <lineage>
        <taxon>Bacteria</taxon>
        <taxon>Bacillati</taxon>
        <taxon>Bacillota</taxon>
        <taxon>Bacilli</taxon>
        <taxon>Lactobacillales</taxon>
        <taxon>Lactobacillaceae</taxon>
        <taxon>Ligilactobacillus</taxon>
    </lineage>
</organism>
<evidence type="ECO:0000259" key="6">
    <source>
        <dbReference type="SMART" id="SM00235"/>
    </source>
</evidence>
<dbReference type="InterPro" id="IPR006026">
    <property type="entry name" value="Peptidase_Metallo"/>
</dbReference>
<dbReference type="Gene3D" id="3.40.390.10">
    <property type="entry name" value="Collagenase (Catalytic Domain)"/>
    <property type="match status" value="1"/>
</dbReference>
<feature type="domain" description="Peptidase metallopeptidase" evidence="6">
    <location>
        <begin position="72"/>
        <end position="220"/>
    </location>
</feature>
<dbReference type="GO" id="GO:0006508">
    <property type="term" value="P:proteolysis"/>
    <property type="evidence" value="ECO:0007669"/>
    <property type="project" value="UniProtKB-KW"/>
</dbReference>
<dbReference type="SUPFAM" id="SSF55486">
    <property type="entry name" value="Metalloproteases ('zincins'), catalytic domain"/>
    <property type="match status" value="1"/>
</dbReference>
<evidence type="ECO:0000256" key="2">
    <source>
        <dbReference type="ARBA" id="ARBA00022723"/>
    </source>
</evidence>
<keyword evidence="3" id="KW-0378">Hydrolase</keyword>
<dbReference type="Pfam" id="PF00413">
    <property type="entry name" value="Peptidase_M10"/>
    <property type="match status" value="1"/>
</dbReference>
<evidence type="ECO:0000256" key="5">
    <source>
        <dbReference type="ARBA" id="ARBA00023049"/>
    </source>
</evidence>
<reference evidence="7 8" key="1">
    <citation type="journal article" date="2019" name="Int. J. Syst. Evol. Microbiol.">
        <title>Lactobacillus salitolerans sp. nov., a novel lactic acid bacterium isolated from spent mushroom substrates.</title>
        <authorList>
            <person name="Tohno M."/>
            <person name="Tanizawa Y."/>
            <person name="Kojima Y."/>
            <person name="Sakamoto M."/>
            <person name="Nakamura Y."/>
            <person name="Ohkuma M."/>
            <person name="Kobayashi H."/>
        </authorList>
    </citation>
    <scope>NUCLEOTIDE SEQUENCE [LARGE SCALE GENOMIC DNA]</scope>
    <source>
        <strain evidence="7 8">YK43</strain>
    </source>
</reference>
<keyword evidence="2" id="KW-0479">Metal-binding</keyword>
<accession>A0A401IQ10</accession>
<sequence length="225" mass="24580">MKIFRKIIAAVVVLLTIHIFFTPNLGSKLTKQLIDFSTVLQEQVAKNTAEMPPTSVESTATKTSGIESIMDQRNLANVYYYHFASGVSQNYQAAFKQAIAIYNKTGIVKILPGQSNGKGNEMVLGTYQKKSTRGNMLEELGVGGPRIYPQLGINGKDFNSGRAKLNSQYPPRLSVAIHEIGHALGLDHSQDKNSVMYPIDQGKTALSSQDLANLRKIYSQTAAAS</sequence>
<evidence type="ECO:0000256" key="4">
    <source>
        <dbReference type="ARBA" id="ARBA00022833"/>
    </source>
</evidence>
<name>A0A401IQ10_9LACO</name>
<dbReference type="EMBL" id="BFFP01000001">
    <property type="protein sequence ID" value="GBG93616.1"/>
    <property type="molecule type" value="Genomic_DNA"/>
</dbReference>
<dbReference type="InterPro" id="IPR001818">
    <property type="entry name" value="Pept_M10_metallopeptidase"/>
</dbReference>
<dbReference type="GO" id="GO:0004222">
    <property type="term" value="F:metalloendopeptidase activity"/>
    <property type="evidence" value="ECO:0007669"/>
    <property type="project" value="InterPro"/>
</dbReference>
<dbReference type="AlphaFoldDB" id="A0A401IQ10"/>
<keyword evidence="8" id="KW-1185">Reference proteome</keyword>
<dbReference type="SMART" id="SM00235">
    <property type="entry name" value="ZnMc"/>
    <property type="match status" value="1"/>
</dbReference>
<dbReference type="PANTHER" id="PTHR10201:SF323">
    <property type="entry name" value="MATRIX METALLOPROTEINASE-21"/>
    <property type="match status" value="1"/>
</dbReference>
<keyword evidence="1 7" id="KW-0645">Protease</keyword>
<proteinExistence type="predicted"/>
<evidence type="ECO:0000256" key="3">
    <source>
        <dbReference type="ARBA" id="ARBA00022801"/>
    </source>
</evidence>
<evidence type="ECO:0000313" key="8">
    <source>
        <dbReference type="Proteomes" id="UP000286848"/>
    </source>
</evidence>
<dbReference type="PANTHER" id="PTHR10201">
    <property type="entry name" value="MATRIX METALLOPROTEINASE"/>
    <property type="match status" value="1"/>
</dbReference>
<keyword evidence="4" id="KW-0862">Zinc</keyword>
<dbReference type="GO" id="GO:0008270">
    <property type="term" value="F:zinc ion binding"/>
    <property type="evidence" value="ECO:0007669"/>
    <property type="project" value="InterPro"/>
</dbReference>
<evidence type="ECO:0000256" key="1">
    <source>
        <dbReference type="ARBA" id="ARBA00022670"/>
    </source>
</evidence>
<dbReference type="OrthoDB" id="2148705at2"/>
<gene>
    <name evidence="7" type="ORF">LFYK43_00750</name>
</gene>